<accession>A0A173ZKE6</accession>
<proteinExistence type="predicted"/>
<protein>
    <submittedName>
        <fullName evidence="1">Uncharacterized protein</fullName>
    </submittedName>
</protein>
<reference evidence="1 2" key="1">
    <citation type="submission" date="2018-08" db="EMBL/GenBank/DDBJ databases">
        <title>A genome reference for cultivated species of the human gut microbiota.</title>
        <authorList>
            <person name="Zou Y."/>
            <person name="Xue W."/>
            <person name="Luo G."/>
        </authorList>
    </citation>
    <scope>NUCLEOTIDE SEQUENCE [LARGE SCALE GENOMIC DNA]</scope>
    <source>
        <strain evidence="1 2">AF38-2</strain>
    </source>
</reference>
<comment type="caution">
    <text evidence="1">The sequence shown here is derived from an EMBL/GenBank/DDBJ whole genome shotgun (WGS) entry which is preliminary data.</text>
</comment>
<gene>
    <name evidence="1" type="ORF">DW027_17405</name>
</gene>
<evidence type="ECO:0000313" key="1">
    <source>
        <dbReference type="EMBL" id="RHL35173.1"/>
    </source>
</evidence>
<dbReference type="AlphaFoldDB" id="A0A173ZKE6"/>
<organism evidence="1 2">
    <name type="scientific">Bacteroides xylanisolvens</name>
    <dbReference type="NCBI Taxonomy" id="371601"/>
    <lineage>
        <taxon>Bacteria</taxon>
        <taxon>Pseudomonadati</taxon>
        <taxon>Bacteroidota</taxon>
        <taxon>Bacteroidia</taxon>
        <taxon>Bacteroidales</taxon>
        <taxon>Bacteroidaceae</taxon>
        <taxon>Bacteroides</taxon>
    </lineage>
</organism>
<evidence type="ECO:0000313" key="2">
    <source>
        <dbReference type="Proteomes" id="UP000284495"/>
    </source>
</evidence>
<sequence>MLKSNYYHYLDADYTNDADFLFLNLCHSCNPRLKNYRLIELLKTQSMWNTSGKGMDTGELSGFTSMISAI</sequence>
<dbReference type="EMBL" id="QROO01000024">
    <property type="protein sequence ID" value="RHL35173.1"/>
    <property type="molecule type" value="Genomic_DNA"/>
</dbReference>
<dbReference type="Proteomes" id="UP000284495">
    <property type="component" value="Unassembled WGS sequence"/>
</dbReference>
<name>A0A173ZKE6_9BACE</name>